<sequence>MISIQNQVLRKIVLTAAISSFALQASVVSAAPVSPAAVVVEDKRANSLSQLQQQSSLIALGQFSTALKEYPTNRTVYGGKLVNYVQTFLIRKTYKGTTLRTVKVINTGVFPRPLTTSPLNLVYPGPFAENEDYVVFLRPVPGTEFYSLVGILQGIYPVVRGRSIAFRGFGFGELHDLPLQEMEKRIRQSLTLSSDAAIR</sequence>
<dbReference type="EMBL" id="JBHUME010000005">
    <property type="protein sequence ID" value="MFD2612111.1"/>
    <property type="molecule type" value="Genomic_DNA"/>
</dbReference>
<evidence type="ECO:0000256" key="1">
    <source>
        <dbReference type="SAM" id="SignalP"/>
    </source>
</evidence>
<protein>
    <submittedName>
        <fullName evidence="2">Uncharacterized protein</fullName>
    </submittedName>
</protein>
<name>A0ABW5PAY3_9BACL</name>
<organism evidence="2 3">
    <name type="scientific">Paenibacillus gansuensis</name>
    <dbReference type="NCBI Taxonomy" id="306542"/>
    <lineage>
        <taxon>Bacteria</taxon>
        <taxon>Bacillati</taxon>
        <taxon>Bacillota</taxon>
        <taxon>Bacilli</taxon>
        <taxon>Bacillales</taxon>
        <taxon>Paenibacillaceae</taxon>
        <taxon>Paenibacillus</taxon>
    </lineage>
</organism>
<proteinExistence type="predicted"/>
<dbReference type="RefSeq" id="WP_377601352.1">
    <property type="nucleotide sequence ID" value="NZ_JBHUME010000005.1"/>
</dbReference>
<keyword evidence="1" id="KW-0732">Signal</keyword>
<accession>A0ABW5PAY3</accession>
<evidence type="ECO:0000313" key="2">
    <source>
        <dbReference type="EMBL" id="MFD2612111.1"/>
    </source>
</evidence>
<dbReference type="Proteomes" id="UP001597541">
    <property type="component" value="Unassembled WGS sequence"/>
</dbReference>
<evidence type="ECO:0000313" key="3">
    <source>
        <dbReference type="Proteomes" id="UP001597541"/>
    </source>
</evidence>
<reference evidence="3" key="1">
    <citation type="journal article" date="2019" name="Int. J. Syst. Evol. Microbiol.">
        <title>The Global Catalogue of Microorganisms (GCM) 10K type strain sequencing project: providing services to taxonomists for standard genome sequencing and annotation.</title>
        <authorList>
            <consortium name="The Broad Institute Genomics Platform"/>
            <consortium name="The Broad Institute Genome Sequencing Center for Infectious Disease"/>
            <person name="Wu L."/>
            <person name="Ma J."/>
        </authorList>
    </citation>
    <scope>NUCLEOTIDE SEQUENCE [LARGE SCALE GENOMIC DNA]</scope>
    <source>
        <strain evidence="3">KCTC 3950</strain>
    </source>
</reference>
<gene>
    <name evidence="2" type="ORF">ACFSUF_06675</name>
</gene>
<feature type="chain" id="PRO_5046087562" evidence="1">
    <location>
        <begin position="31"/>
        <end position="199"/>
    </location>
</feature>
<keyword evidence="3" id="KW-1185">Reference proteome</keyword>
<comment type="caution">
    <text evidence="2">The sequence shown here is derived from an EMBL/GenBank/DDBJ whole genome shotgun (WGS) entry which is preliminary data.</text>
</comment>
<feature type="signal peptide" evidence="1">
    <location>
        <begin position="1"/>
        <end position="30"/>
    </location>
</feature>